<reference evidence="3 4" key="1">
    <citation type="submission" date="2015-09" db="EMBL/GenBank/DDBJ databases">
        <title>Genome Sequences of Mycobacterium immunogenum Isolates, Recuperated from a Chloraminated Drinking Water Distribution System Simulator Subjected to Episodes of Nitrification.</title>
        <authorList>
            <person name="Gomez-Alvarez V."/>
            <person name="Revetta R.P."/>
        </authorList>
    </citation>
    <scope>NUCLEOTIDE SEQUENCE [LARGE SCALE GENOMIC DNA]</scope>
    <source>
        <strain evidence="1 3">H008</strain>
        <strain evidence="2 4">H076</strain>
    </source>
</reference>
<name>A0A7V8LPB3_9MYCO</name>
<dbReference type="EMBL" id="LJFO01000006">
    <property type="protein sequence ID" value="KPG11251.1"/>
    <property type="molecule type" value="Genomic_DNA"/>
</dbReference>
<dbReference type="GeneID" id="45762581"/>
<evidence type="ECO:0000313" key="2">
    <source>
        <dbReference type="EMBL" id="KPG34372.1"/>
    </source>
</evidence>
<keyword evidence="4" id="KW-1185">Reference proteome</keyword>
<protein>
    <recommendedName>
        <fullName evidence="5">ESX-1 secretion-associated protein</fullName>
    </recommendedName>
</protein>
<evidence type="ECO:0008006" key="5">
    <source>
        <dbReference type="Google" id="ProtNLM"/>
    </source>
</evidence>
<gene>
    <name evidence="1" type="ORF">AN908_12770</name>
    <name evidence="2" type="ORF">AN912_10970</name>
</gene>
<dbReference type="KEGG" id="miz:BAB75_01500"/>
<dbReference type="AlphaFoldDB" id="A0A7V8LPB3"/>
<evidence type="ECO:0000313" key="1">
    <source>
        <dbReference type="EMBL" id="KPG11251.1"/>
    </source>
</evidence>
<dbReference type="Proteomes" id="UP000037843">
    <property type="component" value="Unassembled WGS sequence"/>
</dbReference>
<accession>A0A7V8LPB3</accession>
<dbReference type="EMBL" id="LJFS01000011">
    <property type="protein sequence ID" value="KPG34372.1"/>
    <property type="molecule type" value="Genomic_DNA"/>
</dbReference>
<evidence type="ECO:0000313" key="3">
    <source>
        <dbReference type="Proteomes" id="UP000037843"/>
    </source>
</evidence>
<evidence type="ECO:0000313" key="4">
    <source>
        <dbReference type="Proteomes" id="UP000037962"/>
    </source>
</evidence>
<dbReference type="RefSeq" id="WP_043079848.1">
    <property type="nucleotide sequence ID" value="NZ_CP011530.1"/>
</dbReference>
<comment type="caution">
    <text evidence="1">The sequence shown here is derived from an EMBL/GenBank/DDBJ whole genome shotgun (WGS) entry which is preliminary data.</text>
</comment>
<proteinExistence type="predicted"/>
<sequence>MSSTIATTGDPIIQVHRGVAQSAREAAAGLPVVNSAGMRTGHAELLENALGETRKVLTELARVADIGARGAGALADQDCENAERFEGWESGELQRRGVPTGEVRVI</sequence>
<organism evidence="1 3">
    <name type="scientific">Mycobacteroides immunogenum</name>
    <dbReference type="NCBI Taxonomy" id="83262"/>
    <lineage>
        <taxon>Bacteria</taxon>
        <taxon>Bacillati</taxon>
        <taxon>Actinomycetota</taxon>
        <taxon>Actinomycetes</taxon>
        <taxon>Mycobacteriales</taxon>
        <taxon>Mycobacteriaceae</taxon>
        <taxon>Mycobacteroides</taxon>
    </lineage>
</organism>
<dbReference type="Proteomes" id="UP000037962">
    <property type="component" value="Unassembled WGS sequence"/>
</dbReference>